<dbReference type="EMBL" id="WISB01000205">
    <property type="protein sequence ID" value="MQW73463.1"/>
    <property type="molecule type" value="Genomic_DNA"/>
</dbReference>
<dbReference type="EC" id="2.7.7.7" evidence="3"/>
<dbReference type="GO" id="GO:0006261">
    <property type="term" value="P:DNA-templated DNA replication"/>
    <property type="evidence" value="ECO:0007669"/>
    <property type="project" value="InterPro"/>
</dbReference>
<evidence type="ECO:0000256" key="4">
    <source>
        <dbReference type="ARBA" id="ARBA00022705"/>
    </source>
</evidence>
<dbReference type="GO" id="GO:0003677">
    <property type="term" value="F:DNA binding"/>
    <property type="evidence" value="ECO:0007669"/>
    <property type="project" value="InterPro"/>
</dbReference>
<dbReference type="RefSeq" id="WP_153414256.1">
    <property type="nucleotide sequence ID" value="NZ_WISB01000205.1"/>
</dbReference>
<dbReference type="InterPro" id="IPR001098">
    <property type="entry name" value="DNA-dir_DNA_pol_A_palm_dom"/>
</dbReference>
<protein>
    <recommendedName>
        <fullName evidence="3">DNA-directed DNA polymerase</fullName>
        <ecNumber evidence="3">2.7.7.7</ecNumber>
    </recommendedName>
</protein>
<dbReference type="Gene3D" id="1.20.1060.10">
    <property type="entry name" value="Taq DNA Polymerase, Chain T, domain 4"/>
    <property type="match status" value="1"/>
</dbReference>
<name>A0A6G1WUY5_9HYPH</name>
<evidence type="ECO:0000256" key="5">
    <source>
        <dbReference type="ARBA" id="ARBA00022839"/>
    </source>
</evidence>
<evidence type="ECO:0000259" key="7">
    <source>
        <dbReference type="SMART" id="SM00482"/>
    </source>
</evidence>
<gene>
    <name evidence="8" type="ORF">GHJ91_31535</name>
</gene>
<dbReference type="GO" id="GO:0003887">
    <property type="term" value="F:DNA-directed DNA polymerase activity"/>
    <property type="evidence" value="ECO:0007669"/>
    <property type="project" value="UniProtKB-EC"/>
</dbReference>
<dbReference type="Pfam" id="PF00476">
    <property type="entry name" value="DNA_pol_A"/>
    <property type="match status" value="1"/>
</dbReference>
<keyword evidence="5" id="KW-0269">Exonuclease</keyword>
<feature type="domain" description="DNA-directed DNA polymerase family A palm" evidence="7">
    <location>
        <begin position="440"/>
        <end position="643"/>
    </location>
</feature>
<comment type="caution">
    <text evidence="8">The sequence shown here is derived from an EMBL/GenBank/DDBJ whole genome shotgun (WGS) entry which is preliminary data.</text>
</comment>
<comment type="similarity">
    <text evidence="1">Belongs to the DNA polymerase type-A family.</text>
</comment>
<dbReference type="SMART" id="SM00482">
    <property type="entry name" value="POLAc"/>
    <property type="match status" value="1"/>
</dbReference>
<sequence length="682" mass="76774">MPEGTPLSEHQPQTLVFDIETDGLIPEMTMVHSLVVKDANTGEVWSCSDNFWLDPETNDEHTYVSVVSGLRLLMEADVIVGHNIIDFDIPAIQKIYPWFKPRGIVRDTIVMSRLMYADMRDADFRQLDKRKREGKLWITPNLFGRHSLESWGQRLGIWKGDYGDIRKKEGVKLGLKGEALTAYVWGVWSRDMQDYCEQDVEVTAKLWHRLNSKGFSEESISLEHAVRAIVSRQERHGFAFDEKKAASLYAKLAGEKASLEQQLSKEFAPWFRFEEEVEVTSARSVKRTDLDVTVTIRRFSEKTGKELAPYVGPVREHYELGAVYSKVKLKAFNPGSRQDIANRLMTLYGWKPKEFTSDGNPKVDEEVLKGLKFPAAKTLFRYLLIQKRIGQLAEGKEAWLKHVRNGRIHGQVNTNGAVTGRMTHNKPNVAQTPSSRAPFGHECRELFYASAGKLLVGCDADALELRDLAGYMAAYDNGAYIKTVLEGKKEDGTDMHTQNAKALGCDRDTAKTWFYAFIYGSGDFNLGCILGVTGSKQKVTAAGRAARSRFLKALPALSKLIEAVKKKALKQGYLKGLDGRLLFVRSEHAALNTLLQSAGAIQMKRALVILDNQLQELGLIPGVHYEFVANVHDEWQIEVDEDKADLVGRTAANAIRLAGEYYNFRCQLAGNYDKGKNWAETH</sequence>
<comment type="subunit">
    <text evidence="2">Single-chain monomer with multiple functions.</text>
</comment>
<dbReference type="PRINTS" id="PR00868">
    <property type="entry name" value="DNAPOLI"/>
</dbReference>
<dbReference type="InterPro" id="IPR043502">
    <property type="entry name" value="DNA/RNA_pol_sf"/>
</dbReference>
<dbReference type="PANTHER" id="PTHR10133:SF27">
    <property type="entry name" value="DNA POLYMERASE NU"/>
    <property type="match status" value="1"/>
</dbReference>
<dbReference type="InterPro" id="IPR012337">
    <property type="entry name" value="RNaseH-like_sf"/>
</dbReference>
<dbReference type="PANTHER" id="PTHR10133">
    <property type="entry name" value="DNA POLYMERASE I"/>
    <property type="match status" value="1"/>
</dbReference>
<dbReference type="AlphaFoldDB" id="A0A6G1WUY5"/>
<dbReference type="Gene3D" id="3.30.70.370">
    <property type="match status" value="2"/>
</dbReference>
<keyword evidence="5" id="KW-0378">Hydrolase</keyword>
<dbReference type="SUPFAM" id="SSF53098">
    <property type="entry name" value="Ribonuclease H-like"/>
    <property type="match status" value="1"/>
</dbReference>
<evidence type="ECO:0000256" key="6">
    <source>
        <dbReference type="ARBA" id="ARBA00049244"/>
    </source>
</evidence>
<dbReference type="InterPro" id="IPR002298">
    <property type="entry name" value="DNA_polymerase_A"/>
</dbReference>
<dbReference type="GO" id="GO:0006302">
    <property type="term" value="P:double-strand break repair"/>
    <property type="evidence" value="ECO:0007669"/>
    <property type="project" value="TreeGrafter"/>
</dbReference>
<accession>A0A6G1WUY5</accession>
<organism evidence="8">
    <name type="scientific">Sinorhizobium medicae</name>
    <dbReference type="NCBI Taxonomy" id="110321"/>
    <lineage>
        <taxon>Bacteria</taxon>
        <taxon>Pseudomonadati</taxon>
        <taxon>Pseudomonadota</taxon>
        <taxon>Alphaproteobacteria</taxon>
        <taxon>Hyphomicrobiales</taxon>
        <taxon>Rhizobiaceae</taxon>
        <taxon>Sinorhizobium/Ensifer group</taxon>
        <taxon>Sinorhizobium</taxon>
    </lineage>
</organism>
<dbReference type="Gene3D" id="3.30.420.10">
    <property type="entry name" value="Ribonuclease H-like superfamily/Ribonuclease H"/>
    <property type="match status" value="1"/>
</dbReference>
<dbReference type="InterPro" id="IPR036397">
    <property type="entry name" value="RNaseH_sf"/>
</dbReference>
<keyword evidence="4" id="KW-0235">DNA replication</keyword>
<comment type="catalytic activity">
    <reaction evidence="6">
        <text>DNA(n) + a 2'-deoxyribonucleoside 5'-triphosphate = DNA(n+1) + diphosphate</text>
        <dbReference type="Rhea" id="RHEA:22508"/>
        <dbReference type="Rhea" id="RHEA-COMP:17339"/>
        <dbReference type="Rhea" id="RHEA-COMP:17340"/>
        <dbReference type="ChEBI" id="CHEBI:33019"/>
        <dbReference type="ChEBI" id="CHEBI:61560"/>
        <dbReference type="ChEBI" id="CHEBI:173112"/>
        <dbReference type="EC" id="2.7.7.7"/>
    </reaction>
</comment>
<reference evidence="8" key="1">
    <citation type="journal article" date="2013" name="Genome Biol.">
        <title>Comparative genomics of the core and accessory genomes of 48 Sinorhizobium strains comprising five genospecies.</title>
        <authorList>
            <person name="Sugawara M."/>
            <person name="Epstein B."/>
            <person name="Badgley B.D."/>
            <person name="Unno T."/>
            <person name="Xu L."/>
            <person name="Reese J."/>
            <person name="Gyaneshwar P."/>
            <person name="Denny R."/>
            <person name="Mudge J."/>
            <person name="Bharti A.K."/>
            <person name="Farmer A.D."/>
            <person name="May G.D."/>
            <person name="Woodward J.E."/>
            <person name="Medigue C."/>
            <person name="Vallenet D."/>
            <person name="Lajus A."/>
            <person name="Rouy Z."/>
            <person name="Martinez-Vaz B."/>
            <person name="Tiffin P."/>
            <person name="Young N.D."/>
            <person name="Sadowsky M.J."/>
        </authorList>
    </citation>
    <scope>NUCLEOTIDE SEQUENCE</scope>
    <source>
        <strain evidence="8">M1</strain>
    </source>
</reference>
<evidence type="ECO:0000313" key="8">
    <source>
        <dbReference type="EMBL" id="MQW73463.1"/>
    </source>
</evidence>
<dbReference type="GO" id="GO:0004527">
    <property type="term" value="F:exonuclease activity"/>
    <property type="evidence" value="ECO:0007669"/>
    <property type="project" value="UniProtKB-KW"/>
</dbReference>
<evidence type="ECO:0000256" key="3">
    <source>
        <dbReference type="ARBA" id="ARBA00012417"/>
    </source>
</evidence>
<evidence type="ECO:0000256" key="1">
    <source>
        <dbReference type="ARBA" id="ARBA00007705"/>
    </source>
</evidence>
<keyword evidence="5" id="KW-0540">Nuclease</keyword>
<evidence type="ECO:0000256" key="2">
    <source>
        <dbReference type="ARBA" id="ARBA00011541"/>
    </source>
</evidence>
<proteinExistence type="inferred from homology"/>
<dbReference type="SUPFAM" id="SSF56672">
    <property type="entry name" value="DNA/RNA polymerases"/>
    <property type="match status" value="1"/>
</dbReference>